<sequence>MSYHHELEIVGGEAIVGHAVRSRRDLVDAVRGGLPIGTIEHVVASGRLSLAEVDAVVLPRKTLSHRKTIGTLTPDQSDRLMRAAGIIATAEEIFGSKEKAGRWLRRPTTALDGEAPIALLDTAQGTLIVRDLLARIDHGLAA</sequence>
<evidence type="ECO:0000259" key="2">
    <source>
        <dbReference type="Pfam" id="PF20432"/>
    </source>
</evidence>
<dbReference type="AlphaFoldDB" id="A0A840AKF4"/>
<dbReference type="RefSeq" id="WP_183397462.1">
    <property type="nucleotide sequence ID" value="NZ_JACIDS010000001.1"/>
</dbReference>
<feature type="domain" description="Antitoxin Xre/MbcA/ParS-like toxin-binding" evidence="1">
    <location>
        <begin position="90"/>
        <end position="139"/>
    </location>
</feature>
<dbReference type="NCBIfam" id="TIGR02293">
    <property type="entry name" value="TAS_TIGR02293"/>
    <property type="match status" value="1"/>
</dbReference>
<dbReference type="InterPro" id="IPR046847">
    <property type="entry name" value="Xre-like_HTH"/>
</dbReference>
<comment type="caution">
    <text evidence="3">The sequence shown here is derived from an EMBL/GenBank/DDBJ whole genome shotgun (WGS) entry which is preliminary data.</text>
</comment>
<dbReference type="InterPro" id="IPR024467">
    <property type="entry name" value="Xre/MbcA/ParS-like_toxin-bd"/>
</dbReference>
<evidence type="ECO:0000259" key="1">
    <source>
        <dbReference type="Pfam" id="PF09722"/>
    </source>
</evidence>
<keyword evidence="4" id="KW-1185">Reference proteome</keyword>
<organism evidence="3 4">
    <name type="scientific">Kaistia hirudinis</name>
    <dbReference type="NCBI Taxonomy" id="1293440"/>
    <lineage>
        <taxon>Bacteria</taxon>
        <taxon>Pseudomonadati</taxon>
        <taxon>Pseudomonadota</taxon>
        <taxon>Alphaproteobacteria</taxon>
        <taxon>Hyphomicrobiales</taxon>
        <taxon>Kaistiaceae</taxon>
        <taxon>Kaistia</taxon>
    </lineage>
</organism>
<dbReference type="Pfam" id="PF20432">
    <property type="entry name" value="Xre-like-HTH"/>
    <property type="match status" value="1"/>
</dbReference>
<evidence type="ECO:0000313" key="3">
    <source>
        <dbReference type="EMBL" id="MBB3929848.1"/>
    </source>
</evidence>
<accession>A0A840AKF4</accession>
<dbReference type="GO" id="GO:0003677">
    <property type="term" value="F:DNA binding"/>
    <property type="evidence" value="ECO:0007669"/>
    <property type="project" value="InterPro"/>
</dbReference>
<name>A0A840AKF4_9HYPH</name>
<gene>
    <name evidence="3" type="ORF">GGR25_000867</name>
</gene>
<protein>
    <submittedName>
        <fullName evidence="3">Putative toxin-antitoxin system antitoxin component (TIGR02293 family)</fullName>
    </submittedName>
</protein>
<dbReference type="Proteomes" id="UP000553963">
    <property type="component" value="Unassembled WGS sequence"/>
</dbReference>
<dbReference type="Pfam" id="PF09722">
    <property type="entry name" value="Xre_MbcA_ParS_C"/>
    <property type="match status" value="1"/>
</dbReference>
<feature type="domain" description="Antitoxin Xre-like helix-turn-helix" evidence="2">
    <location>
        <begin position="25"/>
        <end position="82"/>
    </location>
</feature>
<reference evidence="3 4" key="1">
    <citation type="submission" date="2020-08" db="EMBL/GenBank/DDBJ databases">
        <title>Genomic Encyclopedia of Type Strains, Phase IV (KMG-IV): sequencing the most valuable type-strain genomes for metagenomic binning, comparative biology and taxonomic classification.</title>
        <authorList>
            <person name="Goeker M."/>
        </authorList>
    </citation>
    <scope>NUCLEOTIDE SEQUENCE [LARGE SCALE GENOMIC DNA]</scope>
    <source>
        <strain evidence="3 4">DSM 25966</strain>
    </source>
</reference>
<evidence type="ECO:0000313" key="4">
    <source>
        <dbReference type="Proteomes" id="UP000553963"/>
    </source>
</evidence>
<dbReference type="InterPro" id="IPR011979">
    <property type="entry name" value="Antitox_Xre"/>
</dbReference>
<dbReference type="EMBL" id="JACIDS010000001">
    <property type="protein sequence ID" value="MBB3929848.1"/>
    <property type="molecule type" value="Genomic_DNA"/>
</dbReference>
<proteinExistence type="predicted"/>